<gene>
    <name evidence="6" type="ORF">TELCIR_23721</name>
</gene>
<keyword evidence="2 5" id="KW-0812">Transmembrane</keyword>
<dbReference type="InterPro" id="IPR001708">
    <property type="entry name" value="YidC/ALB3/OXA1/COX18"/>
</dbReference>
<evidence type="ECO:0000313" key="7">
    <source>
        <dbReference type="Proteomes" id="UP000230423"/>
    </source>
</evidence>
<evidence type="ECO:0000256" key="2">
    <source>
        <dbReference type="ARBA" id="ARBA00022692"/>
    </source>
</evidence>
<evidence type="ECO:0000256" key="5">
    <source>
        <dbReference type="SAM" id="Phobius"/>
    </source>
</evidence>
<comment type="subcellular location">
    <subcellularLocation>
        <location evidence="1">Membrane</location>
        <topology evidence="1">Multi-pass membrane protein</topology>
    </subcellularLocation>
</comment>
<evidence type="ECO:0000313" key="6">
    <source>
        <dbReference type="EMBL" id="PIO54904.1"/>
    </source>
</evidence>
<dbReference type="PANTHER" id="PTHR12428">
    <property type="entry name" value="OXA1"/>
    <property type="match status" value="1"/>
</dbReference>
<evidence type="ECO:0000256" key="3">
    <source>
        <dbReference type="ARBA" id="ARBA00022989"/>
    </source>
</evidence>
<feature type="transmembrane region" description="Helical" evidence="5">
    <location>
        <begin position="23"/>
        <end position="42"/>
    </location>
</feature>
<keyword evidence="4 5" id="KW-0472">Membrane</keyword>
<dbReference type="GO" id="GO:0032979">
    <property type="term" value="P:protein insertion into mitochondrial inner membrane from matrix"/>
    <property type="evidence" value="ECO:0007669"/>
    <property type="project" value="TreeGrafter"/>
</dbReference>
<feature type="non-terminal residue" evidence="6">
    <location>
        <position position="76"/>
    </location>
</feature>
<dbReference type="PANTHER" id="PTHR12428:SF66">
    <property type="entry name" value="MITOCHONDRIAL INNER MEMBRANE PROTEIN OXA1L"/>
    <property type="match status" value="1"/>
</dbReference>
<dbReference type="GO" id="GO:0032977">
    <property type="term" value="F:membrane insertase activity"/>
    <property type="evidence" value="ECO:0007669"/>
    <property type="project" value="InterPro"/>
</dbReference>
<dbReference type="OrthoDB" id="2148490at2759"/>
<keyword evidence="3 5" id="KW-1133">Transmembrane helix</keyword>
<feature type="transmembrane region" description="Helical" evidence="5">
    <location>
        <begin position="54"/>
        <end position="75"/>
    </location>
</feature>
<dbReference type="GO" id="GO:0005743">
    <property type="term" value="C:mitochondrial inner membrane"/>
    <property type="evidence" value="ECO:0007669"/>
    <property type="project" value="TreeGrafter"/>
</dbReference>
<name>A0A2G9TAE7_TELCI</name>
<reference evidence="6 7" key="1">
    <citation type="submission" date="2015-09" db="EMBL/GenBank/DDBJ databases">
        <title>Draft genome of the parasitic nematode Teladorsagia circumcincta isolate WARC Sus (inbred).</title>
        <authorList>
            <person name="Mitreva M."/>
        </authorList>
    </citation>
    <scope>NUCLEOTIDE SEQUENCE [LARGE SCALE GENOMIC DNA]</scope>
    <source>
        <strain evidence="6 7">S</strain>
    </source>
</reference>
<sequence length="76" mass="8095">VNYPGLSTGGTAWFTDLTIADPYYALPLISALTMGLVTRVGIEMGTSSDQMTPMMRVGMLYALPVVIFAVSSQFAS</sequence>
<evidence type="ECO:0000256" key="4">
    <source>
        <dbReference type="ARBA" id="ARBA00023136"/>
    </source>
</evidence>
<feature type="non-terminal residue" evidence="6">
    <location>
        <position position="1"/>
    </location>
</feature>
<evidence type="ECO:0000256" key="1">
    <source>
        <dbReference type="ARBA" id="ARBA00004141"/>
    </source>
</evidence>
<organism evidence="6 7">
    <name type="scientific">Teladorsagia circumcincta</name>
    <name type="common">Brown stomach worm</name>
    <name type="synonym">Ostertagia circumcincta</name>
    <dbReference type="NCBI Taxonomy" id="45464"/>
    <lineage>
        <taxon>Eukaryota</taxon>
        <taxon>Metazoa</taxon>
        <taxon>Ecdysozoa</taxon>
        <taxon>Nematoda</taxon>
        <taxon>Chromadorea</taxon>
        <taxon>Rhabditida</taxon>
        <taxon>Rhabditina</taxon>
        <taxon>Rhabditomorpha</taxon>
        <taxon>Strongyloidea</taxon>
        <taxon>Trichostrongylidae</taxon>
        <taxon>Teladorsagia</taxon>
    </lineage>
</organism>
<proteinExistence type="predicted"/>
<dbReference type="Proteomes" id="UP000230423">
    <property type="component" value="Unassembled WGS sequence"/>
</dbReference>
<keyword evidence="7" id="KW-1185">Reference proteome</keyword>
<accession>A0A2G9TAE7</accession>
<dbReference type="AlphaFoldDB" id="A0A2G9TAE7"/>
<protein>
    <submittedName>
        <fullName evidence="6">Uncharacterized protein</fullName>
    </submittedName>
</protein>
<dbReference type="EMBL" id="KZ391130">
    <property type="protein sequence ID" value="PIO54904.1"/>
    <property type="molecule type" value="Genomic_DNA"/>
</dbReference>